<keyword evidence="8" id="KW-1185">Reference proteome</keyword>
<organism evidence="7 8">
    <name type="scientific">Ameca splendens</name>
    <dbReference type="NCBI Taxonomy" id="208324"/>
    <lineage>
        <taxon>Eukaryota</taxon>
        <taxon>Metazoa</taxon>
        <taxon>Chordata</taxon>
        <taxon>Craniata</taxon>
        <taxon>Vertebrata</taxon>
        <taxon>Euteleostomi</taxon>
        <taxon>Actinopterygii</taxon>
        <taxon>Neopterygii</taxon>
        <taxon>Teleostei</taxon>
        <taxon>Neoteleostei</taxon>
        <taxon>Acanthomorphata</taxon>
        <taxon>Ovalentaria</taxon>
        <taxon>Atherinomorphae</taxon>
        <taxon>Cyprinodontiformes</taxon>
        <taxon>Goodeidae</taxon>
        <taxon>Ameca</taxon>
    </lineage>
</organism>
<comment type="caution">
    <text evidence="7">The sequence shown here is derived from an EMBL/GenBank/DDBJ whole genome shotgun (WGS) entry which is preliminary data.</text>
</comment>
<comment type="subcellular location">
    <subcellularLocation>
        <location evidence="1">Membrane</location>
    </subcellularLocation>
</comment>
<reference evidence="7 8" key="1">
    <citation type="submission" date="2021-06" db="EMBL/GenBank/DDBJ databases">
        <authorList>
            <person name="Palmer J.M."/>
        </authorList>
    </citation>
    <scope>NUCLEOTIDE SEQUENCE [LARGE SCALE GENOMIC DNA]</scope>
    <source>
        <strain evidence="7 8">AS_MEX2019</strain>
        <tissue evidence="7">Muscle</tissue>
    </source>
</reference>
<dbReference type="PANTHER" id="PTHR23412">
    <property type="entry name" value="STEREOCILIN RELATED"/>
    <property type="match status" value="1"/>
</dbReference>
<evidence type="ECO:0000256" key="1">
    <source>
        <dbReference type="ARBA" id="ARBA00004370"/>
    </source>
</evidence>
<evidence type="ECO:0000313" key="8">
    <source>
        <dbReference type="Proteomes" id="UP001469553"/>
    </source>
</evidence>
<accession>A0ABV1ADC0</accession>
<proteinExistence type="inferred from homology"/>
<dbReference type="EMBL" id="JAHRIP010088107">
    <property type="protein sequence ID" value="MEQ2316159.1"/>
    <property type="molecule type" value="Genomic_DNA"/>
</dbReference>
<keyword evidence="3" id="KW-0732">Signal</keyword>
<dbReference type="Pfam" id="PF06060">
    <property type="entry name" value="Mesothelin"/>
    <property type="match status" value="1"/>
</dbReference>
<dbReference type="PANTHER" id="PTHR23412:SF6">
    <property type="entry name" value="MESOTHELIN"/>
    <property type="match status" value="1"/>
</dbReference>
<protein>
    <submittedName>
        <fullName evidence="7">Uncharacterized protein</fullName>
    </submittedName>
</protein>
<dbReference type="InterPro" id="IPR010335">
    <property type="entry name" value="Mesothelin"/>
</dbReference>
<evidence type="ECO:0000256" key="6">
    <source>
        <dbReference type="ARBA" id="ARBA00023180"/>
    </source>
</evidence>
<gene>
    <name evidence="7" type="ORF">AMECASPLE_029839</name>
</gene>
<keyword evidence="4" id="KW-0130">Cell adhesion</keyword>
<evidence type="ECO:0000256" key="5">
    <source>
        <dbReference type="ARBA" id="ARBA00023136"/>
    </source>
</evidence>
<evidence type="ECO:0000256" key="4">
    <source>
        <dbReference type="ARBA" id="ARBA00022889"/>
    </source>
</evidence>
<keyword evidence="6" id="KW-0325">Glycoprotein</keyword>
<feature type="non-terminal residue" evidence="7">
    <location>
        <position position="1"/>
    </location>
</feature>
<sequence length="678" mass="75727">VKLLNSTIHTLSADSQKEIYNHIVLALKGSSALRCYGDNYNNSFYSFTEDSFMGFQFPSLTTFLSLMPPDRMHLLVNSMPPSHLGNLLHRPNGIDNEEQLCDLYRSYAQTPVFLETESLPEVVRRPTLPCVWPMALRSSSRSEVNAWFDRRLQNYLVFLSKSLISPDVTYNTSCLAFQKLVLVLGQYNYTAADFSQQDMFNTIRAYLQSATTPRCYEPNNPVLNSTAWFAEYIGAFMPFLTLEILQTFGSDEALQVFTVNPLNIALLNHSVLPQNLTDYYTRLIYQQDSNFNPLLLPLLCRCVAPALAFTQLTAAESLIMLKNLTTVCVNLDEQISVALTSNFGSNIDSNTISALGNESTSMSASQIKAIQPEQLLIALSTLSTVTGWSEGQAKDIIASLMMMMQINSSSSLLTLGSLIIGVPASVFSRINPSEILAASKNPLLIGYMMSAPKVVQQVFVTQIISFNSNGEMILQNVPDEMATDIPRVQLQTFTSSSSSVITNLNKKKWKQEQAEMFFDVIAVESATTMLGGANSLSSSVLQGFTCTSVRSIEKVQIKNLVKGCRRRGQNKVKLVETQLTCMYNQIKGESDISTFDLFPPDVLLYYDYSLVPQTSCRSYFKELGDADFSVFSSDLSYKRTALLNNARSCLGKNLPLKKTLEGQKYFIRQGRNFMEREC</sequence>
<dbReference type="Proteomes" id="UP001469553">
    <property type="component" value="Unassembled WGS sequence"/>
</dbReference>
<dbReference type="InterPro" id="IPR026664">
    <property type="entry name" value="Stereocilin-rel"/>
</dbReference>
<comment type="similarity">
    <text evidence="2">Belongs to the mesothelin family.</text>
</comment>
<keyword evidence="5" id="KW-0472">Membrane</keyword>
<evidence type="ECO:0000313" key="7">
    <source>
        <dbReference type="EMBL" id="MEQ2316159.1"/>
    </source>
</evidence>
<evidence type="ECO:0000256" key="3">
    <source>
        <dbReference type="ARBA" id="ARBA00022729"/>
    </source>
</evidence>
<evidence type="ECO:0000256" key="2">
    <source>
        <dbReference type="ARBA" id="ARBA00011016"/>
    </source>
</evidence>
<name>A0ABV1ADC0_9TELE</name>